<evidence type="ECO:0000256" key="7">
    <source>
        <dbReference type="SAM" id="MobiDB-lite"/>
    </source>
</evidence>
<reference evidence="9" key="1">
    <citation type="submission" date="2021-01" db="EMBL/GenBank/DDBJ databases">
        <authorList>
            <person name="Corre E."/>
            <person name="Pelletier E."/>
            <person name="Niang G."/>
            <person name="Scheremetjew M."/>
            <person name="Finn R."/>
            <person name="Kale V."/>
            <person name="Holt S."/>
            <person name="Cochrane G."/>
            <person name="Meng A."/>
            <person name="Brown T."/>
            <person name="Cohen L."/>
        </authorList>
    </citation>
    <scope>NUCLEOTIDE SEQUENCE</scope>
    <source>
        <strain evidence="9">OF101</strain>
    </source>
</reference>
<evidence type="ECO:0000256" key="1">
    <source>
        <dbReference type="ARBA" id="ARBA00004141"/>
    </source>
</evidence>
<dbReference type="PANTHER" id="PTHR33281">
    <property type="entry name" value="UPF0187 PROTEIN YNEE"/>
    <property type="match status" value="1"/>
</dbReference>
<gene>
    <name evidence="9" type="ORF">ACAT0790_LOCUS60907</name>
</gene>
<feature type="transmembrane region" description="Helical" evidence="8">
    <location>
        <begin position="23"/>
        <end position="40"/>
    </location>
</feature>
<keyword evidence="6 8" id="KW-0472">Membrane</keyword>
<keyword evidence="4 8" id="KW-1133">Transmembrane helix</keyword>
<keyword evidence="5" id="KW-0406">Ion transport</keyword>
<organism evidence="9">
    <name type="scientific">Alexandrium catenella</name>
    <name type="common">Red tide dinoflagellate</name>
    <name type="synonym">Gonyaulax catenella</name>
    <dbReference type="NCBI Taxonomy" id="2925"/>
    <lineage>
        <taxon>Eukaryota</taxon>
        <taxon>Sar</taxon>
        <taxon>Alveolata</taxon>
        <taxon>Dinophyceae</taxon>
        <taxon>Gonyaulacales</taxon>
        <taxon>Pyrocystaceae</taxon>
        <taxon>Alexandrium</taxon>
    </lineage>
</organism>
<evidence type="ECO:0000256" key="5">
    <source>
        <dbReference type="ARBA" id="ARBA00023065"/>
    </source>
</evidence>
<evidence type="ECO:0000256" key="4">
    <source>
        <dbReference type="ARBA" id="ARBA00022989"/>
    </source>
</evidence>
<evidence type="ECO:0000256" key="2">
    <source>
        <dbReference type="ARBA" id="ARBA00022448"/>
    </source>
</evidence>
<proteinExistence type="predicted"/>
<evidence type="ECO:0000256" key="3">
    <source>
        <dbReference type="ARBA" id="ARBA00022692"/>
    </source>
</evidence>
<evidence type="ECO:0008006" key="10">
    <source>
        <dbReference type="Google" id="ProtNLM"/>
    </source>
</evidence>
<dbReference type="GO" id="GO:0016020">
    <property type="term" value="C:membrane"/>
    <property type="evidence" value="ECO:0007669"/>
    <property type="project" value="UniProtKB-SubCell"/>
</dbReference>
<dbReference type="InterPro" id="IPR044669">
    <property type="entry name" value="YneE/VCCN1/2-like"/>
</dbReference>
<protein>
    <recommendedName>
        <fullName evidence="10">Bestrophin homolog</fullName>
    </recommendedName>
</protein>
<comment type="subcellular location">
    <subcellularLocation>
        <location evidence="1">Membrane</location>
        <topology evidence="1">Multi-pass membrane protein</topology>
    </subcellularLocation>
</comment>
<keyword evidence="2" id="KW-0813">Transport</keyword>
<name>A0A7S1WSA1_ALECA</name>
<evidence type="ECO:0000256" key="6">
    <source>
        <dbReference type="ARBA" id="ARBA00023136"/>
    </source>
</evidence>
<keyword evidence="3 8" id="KW-0812">Transmembrane</keyword>
<dbReference type="AlphaFoldDB" id="A0A7S1WSA1"/>
<accession>A0A7S1WSA1</accession>
<feature type="transmembrane region" description="Helical" evidence="8">
    <location>
        <begin position="254"/>
        <end position="275"/>
    </location>
</feature>
<evidence type="ECO:0000256" key="8">
    <source>
        <dbReference type="SAM" id="Phobius"/>
    </source>
</evidence>
<feature type="transmembrane region" description="Helical" evidence="8">
    <location>
        <begin position="46"/>
        <end position="74"/>
    </location>
</feature>
<dbReference type="Pfam" id="PF25539">
    <property type="entry name" value="Bestrophin_2"/>
    <property type="match status" value="1"/>
</dbReference>
<sequence>MILYDSGTWTSIIQIRGSVFPRAILYSLPATLVAAVLKFLELRAMFSLAITGAAMPSSSVYSGFTFVLGFVLMFRASQSYARYWLAATSVHLMQAEWFHACSTLVAFSKVSRKKHEDVMNFVNTSIRLFALLHAMSLEEIADIDVDFPLLDIQAFEKEDLRVLFADRVEGRKVELVFQWIQAHIIKNVDSGLLNVPSPLLTRVFQNLGNGLINYNSAQQVVIWPFPFAYAQMNSILVFLHTVITPIVVGSWTDSVWSCALFTAISVCCMVGLDLIAIELENPFGDDANDLPVVEMQNVFNKDLVMLVDPLVWNVPRLLPRTQTHSELLANGLVDSMSLQQYEKAPPLSVTPISSSGTIRGIGKRSLSKQMAWANQGTPPIYDLEPIDTSGFSVCVVDPEDHDEGCGDVEELAEQGHTGAHPRHRRPSVQEMIPVTEILVPPPARKVGLTPESVVQPHDALLEFLDQQQALLRQQQDTSQRHLRQDSAFQERVLGVLENLRQRSAEGRINVPPTILEDMPRGTSLWPCIVAADASLGQHMGTSPCDGQSLRPPARQRGKGAQMPPG</sequence>
<dbReference type="GO" id="GO:0005254">
    <property type="term" value="F:chloride channel activity"/>
    <property type="evidence" value="ECO:0007669"/>
    <property type="project" value="InterPro"/>
</dbReference>
<dbReference type="EMBL" id="HBGE01102218">
    <property type="protein sequence ID" value="CAD9184135.1"/>
    <property type="molecule type" value="Transcribed_RNA"/>
</dbReference>
<feature type="region of interest" description="Disordered" evidence="7">
    <location>
        <begin position="539"/>
        <end position="565"/>
    </location>
</feature>
<evidence type="ECO:0000313" key="9">
    <source>
        <dbReference type="EMBL" id="CAD9184135.1"/>
    </source>
</evidence>
<dbReference type="PANTHER" id="PTHR33281:SF20">
    <property type="match status" value="1"/>
</dbReference>